<keyword evidence="2" id="KW-1185">Reference proteome</keyword>
<dbReference type="EMBL" id="UZAU01000689">
    <property type="status" value="NOT_ANNOTATED_CDS"/>
    <property type="molecule type" value="Genomic_DNA"/>
</dbReference>
<dbReference type="GeneID" id="115724920"/>
<dbReference type="OrthoDB" id="9514740at2759"/>
<reference evidence="1" key="1">
    <citation type="submission" date="2018-11" db="EMBL/GenBank/DDBJ databases">
        <authorList>
            <person name="Grassa J C."/>
        </authorList>
    </citation>
    <scope>NUCLEOTIDE SEQUENCE [LARGE SCALE GENOMIC DNA]</scope>
</reference>
<reference evidence="1" key="2">
    <citation type="submission" date="2021-03" db="UniProtKB">
        <authorList>
            <consortium name="EnsemblPlants"/>
        </authorList>
    </citation>
    <scope>IDENTIFICATION</scope>
</reference>
<sequence length="260" mass="29889">MHGMWLYLKENVKCGKHTDVLCSSEKCSNKHSFTPLNKNLVPDSQLVHPIRELIYRKNYSQTRLYELEIGDPSRKIVEIIFQKASLDHSKSTTRIKSILKVKNSTQTLDSFEKYRDKVKMIADHRCTKNPRNIVDGNEQLRFYGTTMSCRRERSKRVSELCKNPNCRVCRILQSNFHIDYTTNNGIHLSSSSDEFREKVMKNTERAVIVCRIIAGNESISNDDESTVCNSTGNEKGYNRSGNAIVWNPSAVLPCFVIIFT</sequence>
<dbReference type="SUPFAM" id="SSF56399">
    <property type="entry name" value="ADP-ribosylation"/>
    <property type="match status" value="1"/>
</dbReference>
<dbReference type="KEGG" id="csav:115724920"/>
<dbReference type="Gramene" id="evm.model.08.653">
    <property type="protein sequence ID" value="cds.evm.model.08.653"/>
    <property type="gene ID" value="evm.TU.08.653"/>
</dbReference>
<dbReference type="RefSeq" id="XP_030510153.1">
    <property type="nucleotide sequence ID" value="XM_030654293.2"/>
</dbReference>
<dbReference type="OMA" id="IKQQTKC"/>
<evidence type="ECO:0000313" key="1">
    <source>
        <dbReference type="EnsemblPlants" id="cds.evm.model.08.653"/>
    </source>
</evidence>
<name>A0A803QBY3_CANSA</name>
<proteinExistence type="predicted"/>
<dbReference type="Gene3D" id="3.90.228.10">
    <property type="match status" value="1"/>
</dbReference>
<organism evidence="1 2">
    <name type="scientific">Cannabis sativa</name>
    <name type="common">Hemp</name>
    <name type="synonym">Marijuana</name>
    <dbReference type="NCBI Taxonomy" id="3483"/>
    <lineage>
        <taxon>Eukaryota</taxon>
        <taxon>Viridiplantae</taxon>
        <taxon>Streptophyta</taxon>
        <taxon>Embryophyta</taxon>
        <taxon>Tracheophyta</taxon>
        <taxon>Spermatophyta</taxon>
        <taxon>Magnoliopsida</taxon>
        <taxon>eudicotyledons</taxon>
        <taxon>Gunneridae</taxon>
        <taxon>Pentapetalae</taxon>
        <taxon>rosids</taxon>
        <taxon>fabids</taxon>
        <taxon>Rosales</taxon>
        <taxon>Cannabaceae</taxon>
        <taxon>Cannabis</taxon>
    </lineage>
</organism>
<dbReference type="PANTHER" id="PTHR31681:SF34">
    <property type="entry name" value="DUF295 DOMAIN-CONTAINING PROTEIN"/>
    <property type="match status" value="1"/>
</dbReference>
<dbReference type="EnsemblPlants" id="evm.model.08.653">
    <property type="protein sequence ID" value="cds.evm.model.08.653"/>
    <property type="gene ID" value="evm.TU.08.653"/>
</dbReference>
<accession>A0A803QBY3</accession>
<evidence type="ECO:0000313" key="2">
    <source>
        <dbReference type="Proteomes" id="UP000596661"/>
    </source>
</evidence>
<gene>
    <name evidence="1" type="primary">LOC115724920</name>
</gene>
<protein>
    <submittedName>
        <fullName evidence="1">Uncharacterized protein</fullName>
    </submittedName>
</protein>
<dbReference type="Proteomes" id="UP000596661">
    <property type="component" value="Chromosome 8"/>
</dbReference>
<dbReference type="PANTHER" id="PTHR31681">
    <property type="entry name" value="C2H2-LIKE ZINC FINGER PROTEIN"/>
    <property type="match status" value="1"/>
</dbReference>
<dbReference type="AlphaFoldDB" id="A0A803QBY3"/>